<dbReference type="InterPro" id="IPR036052">
    <property type="entry name" value="TrpB-like_PALP_sf"/>
</dbReference>
<evidence type="ECO:0000256" key="3">
    <source>
        <dbReference type="ARBA" id="ARBA00022898"/>
    </source>
</evidence>
<evidence type="ECO:0000313" key="5">
    <source>
        <dbReference type="Proteomes" id="UP000012106"/>
    </source>
</evidence>
<accession>M6JLY2</accession>
<comment type="caution">
    <text evidence="4">The sequence shown here is derived from an EMBL/GenBank/DDBJ whole genome shotgun (WGS) entry which is preliminary data.</text>
</comment>
<dbReference type="PANTHER" id="PTHR43780:SF2">
    <property type="entry name" value="1-AMINOCYCLOPROPANE-1-CARBOXYLATE DEAMINASE-RELATED"/>
    <property type="match status" value="1"/>
</dbReference>
<dbReference type="PIRSF" id="PIRSF006278">
    <property type="entry name" value="ACCD_DCysDesulf"/>
    <property type="match status" value="1"/>
</dbReference>
<name>M6JLY2_9LEPT</name>
<keyword evidence="3" id="KW-0663">Pyridoxal phosphate</keyword>
<evidence type="ECO:0000313" key="4">
    <source>
        <dbReference type="EMBL" id="EMN20565.1"/>
    </source>
</evidence>
<dbReference type="EMBL" id="AHMU02000065">
    <property type="protein sequence ID" value="EMN20565.1"/>
    <property type="molecule type" value="Genomic_DNA"/>
</dbReference>
<evidence type="ECO:0000256" key="1">
    <source>
        <dbReference type="ARBA" id="ARBA00001933"/>
    </source>
</evidence>
<gene>
    <name evidence="4" type="ORF">LEP1GSC063_2917</name>
</gene>
<reference evidence="4 5" key="1">
    <citation type="submission" date="2013-01" db="EMBL/GenBank/DDBJ databases">
        <authorList>
            <person name="Harkins D.M."/>
            <person name="Durkin A.S."/>
            <person name="Brinkac L.M."/>
            <person name="Haft D.H."/>
            <person name="Selengut J.D."/>
            <person name="Sanka R."/>
            <person name="DePew J."/>
            <person name="Purushe J."/>
            <person name="Hartskeerl R.A."/>
            <person name="Ahmed A."/>
            <person name="van der Linden H."/>
            <person name="Goris M.G.A."/>
            <person name="Vinetz J.M."/>
            <person name="Sutton G.G."/>
            <person name="Nierman W.C."/>
            <person name="Fouts D.E."/>
        </authorList>
    </citation>
    <scope>NUCLEOTIDE SEQUENCE [LARGE SCALE GENOMIC DNA]</scope>
    <source>
        <strain evidence="4 5">MAVJ 401</strain>
    </source>
</reference>
<sequence>MSVYNFRKPFFANDLKARFLSDSYHTFIQRIDFDCQSKFFIFRDDRLAMGIGTKFRKFLGIHSELEKRGIRKVVLQGELHGNALAAFAFLFRSFGYYVRSIVYSRDENKITRNSVLVRENSHSLETYFSRSDWKNAVLEIELTKVNVSNILDFEITYEGNWGIIPQFGFCRSACNGLNSLWERIVIDQYDRLVIDIGSGLTWLSAVNFFGDQIPVSGVSIGLSRKKMIPWLNDKKDLIDLKEIRIDEDQICEPTDRSGFGSINAKALEYCKSFREKHGICIEPIYSARTIRTIEVMMKNRDWKGRILYVHQGGLLNFPT</sequence>
<comment type="similarity">
    <text evidence="2">Belongs to the ACC deaminase/D-cysteine desulfhydrase family.</text>
</comment>
<protein>
    <recommendedName>
        <fullName evidence="6">1-aminocyclopropane-1-carboxylate deaminase</fullName>
    </recommendedName>
</protein>
<dbReference type="SUPFAM" id="SSF53686">
    <property type="entry name" value="Tryptophan synthase beta subunit-like PLP-dependent enzymes"/>
    <property type="match status" value="1"/>
</dbReference>
<dbReference type="InterPro" id="IPR027278">
    <property type="entry name" value="ACCD_DCysDesulf"/>
</dbReference>
<dbReference type="Gene3D" id="3.40.50.1100">
    <property type="match status" value="2"/>
</dbReference>
<dbReference type="AlphaFoldDB" id="M6JLY2"/>
<proteinExistence type="inferred from homology"/>
<evidence type="ECO:0000256" key="2">
    <source>
        <dbReference type="ARBA" id="ARBA00008639"/>
    </source>
</evidence>
<dbReference type="PANTHER" id="PTHR43780">
    <property type="entry name" value="1-AMINOCYCLOPROPANE-1-CARBOXYLATE DEAMINASE-RELATED"/>
    <property type="match status" value="1"/>
</dbReference>
<organism evidence="4 5">
    <name type="scientific">Leptospira santarosai serovar Arenal str. MAVJ 401</name>
    <dbReference type="NCBI Taxonomy" id="1049976"/>
    <lineage>
        <taxon>Bacteria</taxon>
        <taxon>Pseudomonadati</taxon>
        <taxon>Spirochaetota</taxon>
        <taxon>Spirochaetia</taxon>
        <taxon>Leptospirales</taxon>
        <taxon>Leptospiraceae</taxon>
        <taxon>Leptospira</taxon>
    </lineage>
</organism>
<dbReference type="GO" id="GO:0019148">
    <property type="term" value="F:D-cysteine desulfhydrase activity"/>
    <property type="evidence" value="ECO:0007669"/>
    <property type="project" value="TreeGrafter"/>
</dbReference>
<evidence type="ECO:0008006" key="6">
    <source>
        <dbReference type="Google" id="ProtNLM"/>
    </source>
</evidence>
<comment type="cofactor">
    <cofactor evidence="1">
        <name>pyridoxal 5'-phosphate</name>
        <dbReference type="ChEBI" id="CHEBI:597326"/>
    </cofactor>
</comment>
<dbReference type="RefSeq" id="WP_004472203.1">
    <property type="nucleotide sequence ID" value="NZ_AHMU02000065.1"/>
</dbReference>
<dbReference type="Proteomes" id="UP000012106">
    <property type="component" value="Unassembled WGS sequence"/>
</dbReference>